<dbReference type="Gramene" id="mRNA:HanXRQr2_Chr04g0144511">
    <property type="protein sequence ID" value="mRNA:HanXRQr2_Chr04g0144511"/>
    <property type="gene ID" value="HanXRQr2_Chr04g0144511"/>
</dbReference>
<dbReference type="Gene3D" id="3.30.559.10">
    <property type="entry name" value="Chloramphenicol acetyltransferase-like domain"/>
    <property type="match status" value="2"/>
</dbReference>
<comment type="similarity">
    <text evidence="1">Belongs to the plant acyltransferase family.</text>
</comment>
<keyword evidence="3 4" id="KW-0012">Acyltransferase</keyword>
<dbReference type="GO" id="GO:0005737">
    <property type="term" value="C:cytoplasm"/>
    <property type="evidence" value="ECO:0000318"/>
    <property type="project" value="GO_Central"/>
</dbReference>
<gene>
    <name evidence="5" type="ORF">HannXRQ_Chr04g0098421</name>
    <name evidence="4" type="ORF">HanXRQr2_Chr04g0144511</name>
</gene>
<keyword evidence="6" id="KW-1185">Reference proteome</keyword>
<sequence>MNSPNVEIISDCFINPKFVSEAAKKPFYFSPWDLLMLTANYIQTGLLFRLPENQDFSIATFLDDLKESLSTTLTHFHPLAARLATIKHENPPSLTVFLNPENSPGARFIHSAVNLTVDDILTPTDVPLVVQSLFDHHQAVNNDGHKLSLLSVKVTKLVDAIYIGCSINHMLVDGTSYWHFINSWSEMFKSKGQNSHLTHISRPPILDRWIPTGSDPIVNLPFSHEDEYINRSNRPMLRERIFHFSSDSLAKLKAKANSECNTTKISSLQSLSALVWRCVTRARRVPADQETDCMMAINNRSRISPPLPENYFGNMVQTVRATTTARELVDHGVGWAALRLHEAVASHSDKRIKEGMDAWVKSPCVVNARVHFDKNSVYMGSSPRFDMYGNEFGLGKALAVLSGYGNKFDGKVTSYSGREGGGSIDLEVCLLPEHMAAFESDEEFSTIFNEYFH</sequence>
<dbReference type="InterPro" id="IPR051283">
    <property type="entry name" value="Sec_Metabolite_Acyltrans"/>
</dbReference>
<proteinExistence type="inferred from homology"/>
<evidence type="ECO:0000313" key="5">
    <source>
        <dbReference type="EMBL" id="OTG27287.1"/>
    </source>
</evidence>
<dbReference type="AlphaFoldDB" id="A0A251UV82"/>
<dbReference type="Pfam" id="PF02458">
    <property type="entry name" value="Transferase"/>
    <property type="match status" value="1"/>
</dbReference>
<dbReference type="OrthoDB" id="1862401at2759"/>
<dbReference type="Proteomes" id="UP000215914">
    <property type="component" value="Chromosome 4"/>
</dbReference>
<evidence type="ECO:0000313" key="4">
    <source>
        <dbReference type="EMBL" id="KAF5808366.1"/>
    </source>
</evidence>
<dbReference type="PANTHER" id="PTHR31896:SF12">
    <property type="entry name" value="HXXXD-TYPE ACYL-TRANSFERASE FAMILY PROTEIN"/>
    <property type="match status" value="1"/>
</dbReference>
<keyword evidence="2 5" id="KW-0808">Transferase</keyword>
<organism evidence="5 6">
    <name type="scientific">Helianthus annuus</name>
    <name type="common">Common sunflower</name>
    <dbReference type="NCBI Taxonomy" id="4232"/>
    <lineage>
        <taxon>Eukaryota</taxon>
        <taxon>Viridiplantae</taxon>
        <taxon>Streptophyta</taxon>
        <taxon>Embryophyta</taxon>
        <taxon>Tracheophyta</taxon>
        <taxon>Spermatophyta</taxon>
        <taxon>Magnoliopsida</taxon>
        <taxon>eudicotyledons</taxon>
        <taxon>Gunneridae</taxon>
        <taxon>Pentapetalae</taxon>
        <taxon>asterids</taxon>
        <taxon>campanulids</taxon>
        <taxon>Asterales</taxon>
        <taxon>Asteraceae</taxon>
        <taxon>Asteroideae</taxon>
        <taxon>Heliantheae alliance</taxon>
        <taxon>Heliantheae</taxon>
        <taxon>Helianthus</taxon>
    </lineage>
</organism>
<protein>
    <submittedName>
        <fullName evidence="5">Putative HXXXD-type acyl-transferase family protein</fullName>
    </submittedName>
    <submittedName>
        <fullName evidence="4">Shikimate O-hydroxycinnamoyltransferase</fullName>
        <ecNumber evidence="4">2.3.1.133</ecNumber>
    </submittedName>
</protein>
<dbReference type="FunFam" id="3.30.559.10:FF:000008">
    <property type="entry name" value="Tryptamine hydroxycinnamoyl transferase"/>
    <property type="match status" value="1"/>
</dbReference>
<dbReference type="GO" id="GO:0047172">
    <property type="term" value="F:shikimate O-hydroxycinnamoyltransferase activity"/>
    <property type="evidence" value="ECO:0007669"/>
    <property type="project" value="UniProtKB-EC"/>
</dbReference>
<name>A0A251UV82_HELAN</name>
<dbReference type="EC" id="2.3.1.133" evidence="4"/>
<dbReference type="InterPro" id="IPR023213">
    <property type="entry name" value="CAT-like_dom_sf"/>
</dbReference>
<evidence type="ECO:0000256" key="3">
    <source>
        <dbReference type="ARBA" id="ARBA00023315"/>
    </source>
</evidence>
<evidence type="ECO:0000256" key="1">
    <source>
        <dbReference type="ARBA" id="ARBA00009861"/>
    </source>
</evidence>
<evidence type="ECO:0000313" key="6">
    <source>
        <dbReference type="Proteomes" id="UP000215914"/>
    </source>
</evidence>
<accession>A0A251UV82</accession>
<reference evidence="4" key="3">
    <citation type="submission" date="2020-06" db="EMBL/GenBank/DDBJ databases">
        <title>Helianthus annuus Genome sequencing and assembly Release 2.</title>
        <authorList>
            <person name="Gouzy J."/>
            <person name="Langlade N."/>
            <person name="Munos S."/>
        </authorList>
    </citation>
    <scope>NUCLEOTIDE SEQUENCE</scope>
    <source>
        <tissue evidence="4">Leaves</tissue>
    </source>
</reference>
<dbReference type="InParanoid" id="A0A251UV82"/>
<dbReference type="PANTHER" id="PTHR31896">
    <property type="entry name" value="FAMILY REGULATORY PROTEIN, PUTATIVE (AFU_ORTHOLOGUE AFUA_3G14730)-RELATED"/>
    <property type="match status" value="1"/>
</dbReference>
<dbReference type="FunCoup" id="A0A251UV82">
    <property type="interactions" value="26"/>
</dbReference>
<dbReference type="OMA" id="YQLGVHF"/>
<dbReference type="GO" id="GO:0016747">
    <property type="term" value="F:acyltransferase activity, transferring groups other than amino-acyl groups"/>
    <property type="evidence" value="ECO:0000318"/>
    <property type="project" value="GO_Central"/>
</dbReference>
<reference evidence="4 6" key="1">
    <citation type="journal article" date="2017" name="Nature">
        <title>The sunflower genome provides insights into oil metabolism, flowering and Asterid evolution.</title>
        <authorList>
            <person name="Badouin H."/>
            <person name="Gouzy J."/>
            <person name="Grassa C.J."/>
            <person name="Murat F."/>
            <person name="Staton S.E."/>
            <person name="Cottret L."/>
            <person name="Lelandais-Briere C."/>
            <person name="Owens G.L."/>
            <person name="Carrere S."/>
            <person name="Mayjonade B."/>
            <person name="Legrand L."/>
            <person name="Gill N."/>
            <person name="Kane N.C."/>
            <person name="Bowers J.E."/>
            <person name="Hubner S."/>
            <person name="Bellec A."/>
            <person name="Berard A."/>
            <person name="Berges H."/>
            <person name="Blanchet N."/>
            <person name="Boniface M.C."/>
            <person name="Brunel D."/>
            <person name="Catrice O."/>
            <person name="Chaidir N."/>
            <person name="Claudel C."/>
            <person name="Donnadieu C."/>
            <person name="Faraut T."/>
            <person name="Fievet G."/>
            <person name="Helmstetter N."/>
            <person name="King M."/>
            <person name="Knapp S.J."/>
            <person name="Lai Z."/>
            <person name="Le Paslier M.C."/>
            <person name="Lippi Y."/>
            <person name="Lorenzon L."/>
            <person name="Mandel J.R."/>
            <person name="Marage G."/>
            <person name="Marchand G."/>
            <person name="Marquand E."/>
            <person name="Bret-Mestries E."/>
            <person name="Morien E."/>
            <person name="Nambeesan S."/>
            <person name="Nguyen T."/>
            <person name="Pegot-Espagnet P."/>
            <person name="Pouilly N."/>
            <person name="Raftis F."/>
            <person name="Sallet E."/>
            <person name="Schiex T."/>
            <person name="Thomas J."/>
            <person name="Vandecasteele C."/>
            <person name="Vares D."/>
            <person name="Vear F."/>
            <person name="Vautrin S."/>
            <person name="Crespi M."/>
            <person name="Mangin B."/>
            <person name="Burke J.M."/>
            <person name="Salse J."/>
            <person name="Munos S."/>
            <person name="Vincourt P."/>
            <person name="Rieseberg L.H."/>
            <person name="Langlade N.B."/>
        </authorList>
    </citation>
    <scope>NUCLEOTIDE SEQUENCE [LARGE SCALE GENOMIC DNA]</scope>
    <source>
        <strain evidence="6">cv. SF193</strain>
        <tissue evidence="4">Leaves</tissue>
    </source>
</reference>
<evidence type="ECO:0000256" key="2">
    <source>
        <dbReference type="ARBA" id="ARBA00022679"/>
    </source>
</evidence>
<dbReference type="EMBL" id="MNCJ02000319">
    <property type="protein sequence ID" value="KAF5808366.1"/>
    <property type="molecule type" value="Genomic_DNA"/>
</dbReference>
<reference evidence="5" key="2">
    <citation type="submission" date="2017-02" db="EMBL/GenBank/DDBJ databases">
        <title>Sunflower complete genome.</title>
        <authorList>
            <person name="Langlade N."/>
            <person name="Munos S."/>
        </authorList>
    </citation>
    <scope>NUCLEOTIDE SEQUENCE [LARGE SCALE GENOMIC DNA]</scope>
    <source>
        <tissue evidence="5">Leaves</tissue>
    </source>
</reference>
<dbReference type="EMBL" id="CM007893">
    <property type="protein sequence ID" value="OTG27287.1"/>
    <property type="molecule type" value="Genomic_DNA"/>
</dbReference>